<comment type="caution">
    <text evidence="2">The sequence shown here is derived from an EMBL/GenBank/DDBJ whole genome shotgun (WGS) entry which is preliminary data.</text>
</comment>
<organism evidence="2 3">
    <name type="scientific">Candidatus Brocadia sapporoensis</name>
    <dbReference type="NCBI Taxonomy" id="392547"/>
    <lineage>
        <taxon>Bacteria</taxon>
        <taxon>Pseudomonadati</taxon>
        <taxon>Planctomycetota</taxon>
        <taxon>Candidatus Brocadiia</taxon>
        <taxon>Candidatus Brocadiales</taxon>
        <taxon>Candidatus Brocadiaceae</taxon>
        <taxon>Candidatus Brocadia</taxon>
    </lineage>
</organism>
<dbReference type="SUPFAM" id="SSF52266">
    <property type="entry name" value="SGNH hydrolase"/>
    <property type="match status" value="1"/>
</dbReference>
<dbReference type="AlphaFoldDB" id="A0A1V6M2M2"/>
<dbReference type="RefSeq" id="WP_070066226.1">
    <property type="nucleotide sequence ID" value="NZ_MJUW02000026.1"/>
</dbReference>
<dbReference type="Proteomes" id="UP000242219">
    <property type="component" value="Unassembled WGS sequence"/>
</dbReference>
<protein>
    <recommendedName>
        <fullName evidence="4">SGNH hydrolase-type esterase domain-containing protein</fullName>
    </recommendedName>
</protein>
<gene>
    <name evidence="2" type="ORF">BIY37_02345</name>
</gene>
<proteinExistence type="predicted"/>
<reference evidence="2 3" key="1">
    <citation type="journal article" date="2016" name="Genome Announc.">
        <title>Draft Genome Sequence of the Anaerobic Ammonium-Oxidizing Bacterium 'Candidatus Brocadia sp. 40'.</title>
        <authorList>
            <person name="Ali M."/>
            <person name="Haroon M.F."/>
            <person name="Narita Y."/>
            <person name="Zhang L."/>
            <person name="Rangel Shaw D."/>
            <person name="Okabe S."/>
            <person name="Saikaly P.E."/>
        </authorList>
    </citation>
    <scope>NUCLEOTIDE SEQUENCE [LARGE SCALE GENOMIC DNA]</scope>
    <source>
        <strain evidence="2 3">40</strain>
    </source>
</reference>
<evidence type="ECO:0000313" key="3">
    <source>
        <dbReference type="Proteomes" id="UP000242219"/>
    </source>
</evidence>
<dbReference type="GO" id="GO:0016788">
    <property type="term" value="F:hydrolase activity, acting on ester bonds"/>
    <property type="evidence" value="ECO:0007669"/>
    <property type="project" value="UniProtKB-ARBA"/>
</dbReference>
<dbReference type="Gene3D" id="3.40.50.1110">
    <property type="entry name" value="SGNH hydrolase"/>
    <property type="match status" value="1"/>
</dbReference>
<accession>A0A1V6M2M2</accession>
<name>A0A1V6M2M2_9BACT</name>
<evidence type="ECO:0000256" key="1">
    <source>
        <dbReference type="SAM" id="Phobius"/>
    </source>
</evidence>
<dbReference type="CDD" id="cd00229">
    <property type="entry name" value="SGNH_hydrolase"/>
    <property type="match status" value="1"/>
</dbReference>
<keyword evidence="3" id="KW-1185">Reference proteome</keyword>
<evidence type="ECO:0000313" key="2">
    <source>
        <dbReference type="EMBL" id="OQD46642.1"/>
    </source>
</evidence>
<keyword evidence="1" id="KW-0812">Transmembrane</keyword>
<feature type="transmembrane region" description="Helical" evidence="1">
    <location>
        <begin position="15"/>
        <end position="38"/>
    </location>
</feature>
<dbReference type="InterPro" id="IPR036514">
    <property type="entry name" value="SGNH_hydro_sf"/>
</dbReference>
<keyword evidence="1" id="KW-1133">Transmembrane helix</keyword>
<sequence length="405" mass="46128">MIKIDKIGKLIKDAWLIIGSTILLFCLLEGSLSLVFFIRDRLRAPAASAADCRITADTYSDATWVANYWQEFHRSGVVRWRSYVYWRRPPYHGNYINIDDNGIRATVYTETMPQGSPTPVKIFMFGGSTMWGEGARDAFTIPSVVAKELRQKGIAAEVTNFGETGYVSTQEVITLLLQLQKGKLPDLVIFYDGVNDMYSAYQQHVAGLPQNEHHREEEFDLSQPGMFTRREKMDLQNIAKKLSTVRFAKILLERLGFRYPKAVTAESLSFDIPTPENETLVQDLLAIYRSNIDIVNALSERCHFKCLFYWQPTIFQKTQLTAAYELGKRAEMQAIGQFVGQTYEAVHKSELAEKYRGSFHDISLVFADVRQPMYIDWCHLGESGNEIIAKIMASDILGLLIANKE</sequence>
<dbReference type="EMBL" id="MJUW02000026">
    <property type="protein sequence ID" value="OQD46642.1"/>
    <property type="molecule type" value="Genomic_DNA"/>
</dbReference>
<evidence type="ECO:0008006" key="4">
    <source>
        <dbReference type="Google" id="ProtNLM"/>
    </source>
</evidence>
<keyword evidence="1" id="KW-0472">Membrane</keyword>